<dbReference type="Proteomes" id="UP000785679">
    <property type="component" value="Unassembled WGS sequence"/>
</dbReference>
<accession>A0A8J8NQ37</accession>
<evidence type="ECO:0000313" key="2">
    <source>
        <dbReference type="Proteomes" id="UP000785679"/>
    </source>
</evidence>
<dbReference type="AlphaFoldDB" id="A0A8J8NQ37"/>
<name>A0A8J8NQ37_HALGN</name>
<protein>
    <submittedName>
        <fullName evidence="1">Uncharacterized protein</fullName>
    </submittedName>
</protein>
<evidence type="ECO:0000313" key="1">
    <source>
        <dbReference type="EMBL" id="TNV78734.1"/>
    </source>
</evidence>
<organism evidence="1 2">
    <name type="scientific">Halteria grandinella</name>
    <dbReference type="NCBI Taxonomy" id="5974"/>
    <lineage>
        <taxon>Eukaryota</taxon>
        <taxon>Sar</taxon>
        <taxon>Alveolata</taxon>
        <taxon>Ciliophora</taxon>
        <taxon>Intramacronucleata</taxon>
        <taxon>Spirotrichea</taxon>
        <taxon>Stichotrichia</taxon>
        <taxon>Sporadotrichida</taxon>
        <taxon>Halteriidae</taxon>
        <taxon>Halteria</taxon>
    </lineage>
</organism>
<comment type="caution">
    <text evidence="1">The sequence shown here is derived from an EMBL/GenBank/DDBJ whole genome shotgun (WGS) entry which is preliminary data.</text>
</comment>
<dbReference type="EMBL" id="RRYP01009930">
    <property type="protein sequence ID" value="TNV78734.1"/>
    <property type="molecule type" value="Genomic_DNA"/>
</dbReference>
<reference evidence="1" key="1">
    <citation type="submission" date="2019-06" db="EMBL/GenBank/DDBJ databases">
        <authorList>
            <person name="Zheng W."/>
        </authorList>
    </citation>
    <scope>NUCLEOTIDE SEQUENCE</scope>
    <source>
        <strain evidence="1">QDHG01</strain>
    </source>
</reference>
<gene>
    <name evidence="1" type="ORF">FGO68_gene4022</name>
</gene>
<sequence length="145" mass="16821">MSSPMKAISGSQSWHCLMMQPIEGSWTEMQPESMISQFLSLYCESPSRILRSLRFGAVNLRLRLFDFSLLLFYLTSALGMQRKFKTTYSFLSIPLTKSWSWQIISGLCPQMEKYIPIEIPAKIERAVKADTKARFLFQHKMPLKN</sequence>
<keyword evidence="2" id="KW-1185">Reference proteome</keyword>
<proteinExistence type="predicted"/>